<dbReference type="OrthoDB" id="7351393at2"/>
<dbReference type="Pfam" id="PF04430">
    <property type="entry name" value="DUF498"/>
    <property type="match status" value="1"/>
</dbReference>
<evidence type="ECO:0000313" key="2">
    <source>
        <dbReference type="Proteomes" id="UP000198728"/>
    </source>
</evidence>
<proteinExistence type="predicted"/>
<dbReference type="InterPro" id="IPR036748">
    <property type="entry name" value="MTH938-like_sf"/>
</dbReference>
<dbReference type="CDD" id="cd00248">
    <property type="entry name" value="Mth938-like"/>
    <property type="match status" value="1"/>
</dbReference>
<dbReference type="InterPro" id="IPR007523">
    <property type="entry name" value="NDUFAF3/AAMDC"/>
</dbReference>
<reference evidence="1 2" key="1">
    <citation type="submission" date="2016-10" db="EMBL/GenBank/DDBJ databases">
        <authorList>
            <person name="de Groot N.N."/>
        </authorList>
    </citation>
    <scope>NUCLEOTIDE SEQUENCE [LARGE SCALE GENOMIC DNA]</scope>
    <source>
        <strain evidence="1 2">DSM 19548</strain>
    </source>
</reference>
<accession>A0A1I1KJ56</accession>
<protein>
    <submittedName>
        <fullName evidence="1">Uncharacterized conserved protein, contains Mth938-like domain</fullName>
    </submittedName>
</protein>
<dbReference type="AlphaFoldDB" id="A0A1I1KJ56"/>
<dbReference type="PANTHER" id="PTHR21192">
    <property type="entry name" value="NUCLEAR PROTEIN E3-3"/>
    <property type="match status" value="1"/>
</dbReference>
<sequence>MKMHEVTYPDAIPFDGYGPGFFRLAGKVHEGDLLVTASSVSAWGGYDDAAAVLAISEDIDVVLVGTGQDMAHIPASFRETLEDAGIGVETMATASACRTYNILLAEGRRVAAAVLAL</sequence>
<dbReference type="EMBL" id="FOLG01000006">
    <property type="protein sequence ID" value="SFC57460.1"/>
    <property type="molecule type" value="Genomic_DNA"/>
</dbReference>
<name>A0A1I1KJ56_9RHOB</name>
<dbReference type="Proteomes" id="UP000198728">
    <property type="component" value="Unassembled WGS sequence"/>
</dbReference>
<dbReference type="SUPFAM" id="SSF64076">
    <property type="entry name" value="MTH938-like"/>
    <property type="match status" value="1"/>
</dbReference>
<gene>
    <name evidence="1" type="ORF">SAMN04488094_106118</name>
</gene>
<dbReference type="RefSeq" id="WP_093360929.1">
    <property type="nucleotide sequence ID" value="NZ_FOLG01000006.1"/>
</dbReference>
<dbReference type="PANTHER" id="PTHR21192:SF2">
    <property type="entry name" value="NADH DEHYDROGENASE [UBIQUINONE] 1 ALPHA SUBCOMPLEX ASSEMBLY FACTOR 3"/>
    <property type="match status" value="1"/>
</dbReference>
<dbReference type="STRING" id="441112.SAMN04488094_106118"/>
<keyword evidence="2" id="KW-1185">Reference proteome</keyword>
<organism evidence="1 2">
    <name type="scientific">Tropicimonas isoalkanivorans</name>
    <dbReference type="NCBI Taxonomy" id="441112"/>
    <lineage>
        <taxon>Bacteria</taxon>
        <taxon>Pseudomonadati</taxon>
        <taxon>Pseudomonadota</taxon>
        <taxon>Alphaproteobacteria</taxon>
        <taxon>Rhodobacterales</taxon>
        <taxon>Roseobacteraceae</taxon>
        <taxon>Tropicimonas</taxon>
    </lineage>
</organism>
<evidence type="ECO:0000313" key="1">
    <source>
        <dbReference type="EMBL" id="SFC57460.1"/>
    </source>
</evidence>
<dbReference type="Gene3D" id="3.40.1230.10">
    <property type="entry name" value="MTH938-like"/>
    <property type="match status" value="1"/>
</dbReference>